<evidence type="ECO:0000313" key="2">
    <source>
        <dbReference type="EMBL" id="SFT55430.1"/>
    </source>
</evidence>
<feature type="compositionally biased region" description="Polar residues" evidence="1">
    <location>
        <begin position="1"/>
        <end position="15"/>
    </location>
</feature>
<proteinExistence type="predicted"/>
<keyword evidence="3" id="KW-1185">Reference proteome</keyword>
<reference evidence="3" key="1">
    <citation type="submission" date="2016-10" db="EMBL/GenBank/DDBJ databases">
        <authorList>
            <person name="Varghese N."/>
            <person name="Submissions S."/>
        </authorList>
    </citation>
    <scope>NUCLEOTIDE SEQUENCE [LARGE SCALE GENOMIC DNA]</scope>
    <source>
        <strain evidence="3">DSM 45501</strain>
    </source>
</reference>
<organism evidence="2 3">
    <name type="scientific">Actinopolyspora righensis</name>
    <dbReference type="NCBI Taxonomy" id="995060"/>
    <lineage>
        <taxon>Bacteria</taxon>
        <taxon>Bacillati</taxon>
        <taxon>Actinomycetota</taxon>
        <taxon>Actinomycetes</taxon>
        <taxon>Actinopolysporales</taxon>
        <taxon>Actinopolysporaceae</taxon>
        <taxon>Actinopolyspora</taxon>
        <taxon>Actinopolyspora alba group</taxon>
    </lineage>
</organism>
<dbReference type="AlphaFoldDB" id="A0A1I6YY30"/>
<evidence type="ECO:0000256" key="1">
    <source>
        <dbReference type="SAM" id="MobiDB-lite"/>
    </source>
</evidence>
<sequence>MSPKSNRNRVTTLGNSRRPPREPESPYPNTGEPRGREPEAQRIAPVSLTNREHSGYPNGYTGRMTDPFLDSIAAALAGQAAAALGSAGSAALVKVRELVRGKSEADPRTGAALEAAEDRPADHPKVSALAERLEQLEHDDPEFGTRLREVGEPVHQRLRATGNRTVNQFNGNAHNVVQGETFDRIEFNG</sequence>
<evidence type="ECO:0000313" key="3">
    <source>
        <dbReference type="Proteomes" id="UP000199165"/>
    </source>
</evidence>
<name>A0A1I6YY30_9ACTN</name>
<dbReference type="EMBL" id="FPAT01000003">
    <property type="protein sequence ID" value="SFT55430.1"/>
    <property type="molecule type" value="Genomic_DNA"/>
</dbReference>
<gene>
    <name evidence="2" type="ORF">SAMN04487904_103381</name>
</gene>
<accession>A0A1I6YY30</accession>
<dbReference type="Proteomes" id="UP000199165">
    <property type="component" value="Unassembled WGS sequence"/>
</dbReference>
<feature type="region of interest" description="Disordered" evidence="1">
    <location>
        <begin position="101"/>
        <end position="122"/>
    </location>
</feature>
<protein>
    <submittedName>
        <fullName evidence="2">Uncharacterized protein</fullName>
    </submittedName>
</protein>
<feature type="region of interest" description="Disordered" evidence="1">
    <location>
        <begin position="1"/>
        <end position="59"/>
    </location>
</feature>